<dbReference type="AlphaFoldDB" id="A0A0P0C3Q0"/>
<evidence type="ECO:0000313" key="1">
    <source>
        <dbReference type="EMBL" id="ALI93043.1"/>
    </source>
</evidence>
<accession>A0A0P0C3Q0</accession>
<name>A0A0P0C3Q0_SALTM</name>
<geneLocation type="plasmid" evidence="1">
    <name>pHK0653</name>
</geneLocation>
<dbReference type="EMBL" id="KT334335">
    <property type="protein sequence ID" value="ALI93043.1"/>
    <property type="molecule type" value="Genomic_DNA"/>
</dbReference>
<reference evidence="1" key="1">
    <citation type="submission" date="2015-07" db="EMBL/GenBank/DDBJ databases">
        <title>Inchi2 plasmids mediate dissemination of oqxab in Salmonella typhimurium.</title>
        <authorList>
            <person name="Wong M.H."/>
            <person name="Chen S."/>
        </authorList>
    </citation>
    <scope>NUCLEOTIDE SEQUENCE</scope>
    <source>
        <strain evidence="1">ST06-53</strain>
        <plasmid evidence="1">pHK0653</plasmid>
    </source>
</reference>
<organism evidence="1">
    <name type="scientific">Salmonella typhimurium</name>
    <dbReference type="NCBI Taxonomy" id="90371"/>
    <lineage>
        <taxon>Bacteria</taxon>
        <taxon>Pseudomonadati</taxon>
        <taxon>Pseudomonadota</taxon>
        <taxon>Gammaproteobacteria</taxon>
        <taxon>Enterobacterales</taxon>
        <taxon>Enterobacteriaceae</taxon>
        <taxon>Salmonella</taxon>
    </lineage>
</organism>
<sequence length="39" mass="4200">MNAIQKLVESILVKMGFVGAVDGKYIFGFKTISAYSICG</sequence>
<keyword evidence="1" id="KW-0614">Plasmid</keyword>
<proteinExistence type="predicted"/>
<protein>
    <submittedName>
        <fullName evidence="1">Uncharacterized protein</fullName>
    </submittedName>
</protein>